<dbReference type="EMBL" id="CP036402">
    <property type="protein sequence ID" value="QBI19708.1"/>
    <property type="molecule type" value="Genomic_DNA"/>
</dbReference>
<feature type="binding site" evidence="6 8">
    <location>
        <begin position="345"/>
        <end position="348"/>
    </location>
    <ligand>
        <name>ATP</name>
        <dbReference type="ChEBI" id="CHEBI:30616"/>
    </ligand>
</feature>
<feature type="binding site" evidence="7">
    <location>
        <position position="227"/>
    </location>
    <ligand>
        <name>L-serine</name>
        <dbReference type="ChEBI" id="CHEBI:33384"/>
    </ligand>
</feature>
<dbReference type="PROSITE" id="PS50862">
    <property type="entry name" value="AA_TRNA_LIGASE_II"/>
    <property type="match status" value="1"/>
</dbReference>
<keyword evidence="11" id="KW-1185">Reference proteome</keyword>
<sequence>MIDIRALRDDPDRVAAALARRGVTREQVDEVLALDVQRRALIAEGDQLRAEQKQKSREIGAASGDDKQHLIDEVKRVSARLDELEPQQTETEQRLEALLARVPNLPEDEAPDGEDEEDAVELARFGTMPDIDQPRDHVELGEALGLIDLPRAAKVSGARFSYLMRDAVLLEFALVRYAMDRLMPEGFVPVIPPVLTREEALYGTAFLPEGAEQIYEIEKDELYLVGTSEVPLAGLHMDEILDDGDLPVRYSGFSTCFRREAGTYGKDTRGMFRVHQFDKVEMFSFCRPEDSAAEHERLRDLQVDLLSGLGLHGRVVDIPTGDLGASAARKFDCEVWLPGQGRYRELTSASNCTDYQARRLRARYRDADGENRLCHTLNGTAIAVGRTIIALLETHQRPDGRITVPEALHAYLGAEVIG</sequence>
<dbReference type="GO" id="GO:0004828">
    <property type="term" value="F:serine-tRNA ligase activity"/>
    <property type="evidence" value="ECO:0007669"/>
    <property type="project" value="UniProtKB-UniRule"/>
</dbReference>
<dbReference type="PIRSF" id="PIRSF001529">
    <property type="entry name" value="Ser-tRNA-synth_IIa"/>
    <property type="match status" value="1"/>
</dbReference>
<gene>
    <name evidence="6" type="primary">serS</name>
    <name evidence="10" type="ORF">ER308_09215</name>
</gene>
<feature type="binding site" evidence="8">
    <location>
        <begin position="274"/>
        <end position="277"/>
    </location>
    <ligand>
        <name>ATP</name>
        <dbReference type="ChEBI" id="CHEBI:30616"/>
    </ligand>
</feature>
<keyword evidence="2 6" id="KW-0547">Nucleotide-binding</keyword>
<comment type="subunit">
    <text evidence="6">Homodimer. The tRNA molecule binds across the dimer.</text>
</comment>
<comment type="domain">
    <text evidence="6">Consists of two distinct domains, a catalytic core and a N-terminal extension that is involved in tRNA binding.</text>
</comment>
<evidence type="ECO:0000313" key="10">
    <source>
        <dbReference type="EMBL" id="QBI19708.1"/>
    </source>
</evidence>
<dbReference type="EC" id="6.1.1.11" evidence="6"/>
<dbReference type="Gene3D" id="3.30.930.10">
    <property type="entry name" value="Bira Bifunctional Protein, Domain 2"/>
    <property type="match status" value="1"/>
</dbReference>
<feature type="binding site" evidence="7">
    <location>
        <position position="378"/>
    </location>
    <ligand>
        <name>L-serine</name>
        <dbReference type="ChEBI" id="CHEBI:33384"/>
    </ligand>
</feature>
<evidence type="ECO:0000256" key="5">
    <source>
        <dbReference type="ARBA" id="ARBA00023146"/>
    </source>
</evidence>
<keyword evidence="6" id="KW-0963">Cytoplasm</keyword>
<dbReference type="RefSeq" id="WP_131154705.1">
    <property type="nucleotide sequence ID" value="NZ_CP036402.1"/>
</dbReference>
<dbReference type="PANTHER" id="PTHR11778">
    <property type="entry name" value="SERYL-TRNA SYNTHETASE"/>
    <property type="match status" value="1"/>
</dbReference>
<feature type="binding site" evidence="6">
    <location>
        <position position="380"/>
    </location>
    <ligand>
        <name>L-serine</name>
        <dbReference type="ChEBI" id="CHEBI:33384"/>
    </ligand>
</feature>
<comment type="pathway">
    <text evidence="6">Aminoacyl-tRNA biosynthesis; selenocysteinyl-tRNA(Sec) biosynthesis; L-seryl-tRNA(Sec) from L-serine and tRNA(Sec): step 1/1.</text>
</comment>
<evidence type="ECO:0000256" key="1">
    <source>
        <dbReference type="ARBA" id="ARBA00022598"/>
    </source>
</evidence>
<accession>A0A411YES1</accession>
<dbReference type="InterPro" id="IPR033729">
    <property type="entry name" value="SerRS_core"/>
</dbReference>
<dbReference type="InterPro" id="IPR002314">
    <property type="entry name" value="aa-tRNA-synt_IIb"/>
</dbReference>
<comment type="similarity">
    <text evidence="6">Belongs to the class-II aminoacyl-tRNA synthetase family. Type-1 seryl-tRNA synthetase subfamily.</text>
</comment>
<evidence type="ECO:0000256" key="7">
    <source>
        <dbReference type="PIRSR" id="PIRSR001529-1"/>
    </source>
</evidence>
<evidence type="ECO:0000256" key="3">
    <source>
        <dbReference type="ARBA" id="ARBA00022840"/>
    </source>
</evidence>
<dbReference type="GO" id="GO:0005737">
    <property type="term" value="C:cytoplasm"/>
    <property type="evidence" value="ECO:0007669"/>
    <property type="project" value="UniProtKB-SubCell"/>
</dbReference>
<dbReference type="InterPro" id="IPR006195">
    <property type="entry name" value="aa-tRNA-synth_II"/>
</dbReference>
<reference evidence="10 11" key="1">
    <citation type="submission" date="2019-01" db="EMBL/GenBank/DDBJ databases">
        <title>Egibacter rhizosphaerae EGI 80759T.</title>
        <authorList>
            <person name="Chen D.-D."/>
            <person name="Tian Y."/>
            <person name="Jiao J.-Y."/>
            <person name="Zhang X.-T."/>
            <person name="Zhang Y.-G."/>
            <person name="Zhang Y."/>
            <person name="Xiao M."/>
            <person name="Shu W.-S."/>
            <person name="Li W.-J."/>
        </authorList>
    </citation>
    <scope>NUCLEOTIDE SEQUENCE [LARGE SCALE GENOMIC DNA]</scope>
    <source>
        <strain evidence="10 11">EGI 80759</strain>
    </source>
</reference>
<keyword evidence="4 6" id="KW-0648">Protein biosynthesis</keyword>
<organism evidence="10 11">
    <name type="scientific">Egibacter rhizosphaerae</name>
    <dbReference type="NCBI Taxonomy" id="1670831"/>
    <lineage>
        <taxon>Bacteria</taxon>
        <taxon>Bacillati</taxon>
        <taxon>Actinomycetota</taxon>
        <taxon>Nitriliruptoria</taxon>
        <taxon>Egibacterales</taxon>
        <taxon>Egibacteraceae</taxon>
        <taxon>Egibacter</taxon>
    </lineage>
</organism>
<dbReference type="InterPro" id="IPR010978">
    <property type="entry name" value="tRNA-bd_arm"/>
</dbReference>
<comment type="subcellular location">
    <subcellularLocation>
        <location evidence="6">Cytoplasm</location>
    </subcellularLocation>
</comment>
<dbReference type="InterPro" id="IPR042103">
    <property type="entry name" value="SerRS_1_N_sf"/>
</dbReference>
<comment type="function">
    <text evidence="6">Catalyzes the attachment of serine to tRNA(Ser). Is also able to aminoacylate tRNA(Sec) with serine, to form the misacylated tRNA L-seryl-tRNA(Sec), which will be further converted into selenocysteinyl-tRNA(Sec).</text>
</comment>
<dbReference type="InterPro" id="IPR015866">
    <property type="entry name" value="Ser-tRNA-synth_1_N"/>
</dbReference>
<dbReference type="Pfam" id="PF00587">
    <property type="entry name" value="tRNA-synt_2b"/>
    <property type="match status" value="1"/>
</dbReference>
<dbReference type="OrthoDB" id="9804647at2"/>
<comment type="catalytic activity">
    <reaction evidence="6">
        <text>tRNA(Ser) + L-serine + ATP = L-seryl-tRNA(Ser) + AMP + diphosphate + H(+)</text>
        <dbReference type="Rhea" id="RHEA:12292"/>
        <dbReference type="Rhea" id="RHEA-COMP:9669"/>
        <dbReference type="Rhea" id="RHEA-COMP:9703"/>
        <dbReference type="ChEBI" id="CHEBI:15378"/>
        <dbReference type="ChEBI" id="CHEBI:30616"/>
        <dbReference type="ChEBI" id="CHEBI:33019"/>
        <dbReference type="ChEBI" id="CHEBI:33384"/>
        <dbReference type="ChEBI" id="CHEBI:78442"/>
        <dbReference type="ChEBI" id="CHEBI:78533"/>
        <dbReference type="ChEBI" id="CHEBI:456215"/>
        <dbReference type="EC" id="6.1.1.11"/>
    </reaction>
</comment>
<feature type="site" description="Important for serine binding" evidence="7">
    <location>
        <position position="380"/>
    </location>
</feature>
<evidence type="ECO:0000256" key="4">
    <source>
        <dbReference type="ARBA" id="ARBA00022917"/>
    </source>
</evidence>
<dbReference type="CDD" id="cd00770">
    <property type="entry name" value="SerRS_core"/>
    <property type="match status" value="1"/>
</dbReference>
<dbReference type="PRINTS" id="PR00981">
    <property type="entry name" value="TRNASYNTHSER"/>
</dbReference>
<keyword evidence="1 6" id="KW-0436">Ligase</keyword>
<feature type="domain" description="Aminoacyl-transfer RNA synthetases class-II family profile" evidence="9">
    <location>
        <begin position="136"/>
        <end position="405"/>
    </location>
</feature>
<feature type="binding site" evidence="6 8">
    <location>
        <begin position="258"/>
        <end position="260"/>
    </location>
    <ligand>
        <name>ATP</name>
        <dbReference type="ChEBI" id="CHEBI:30616"/>
    </ligand>
</feature>
<evidence type="ECO:0000256" key="8">
    <source>
        <dbReference type="PIRSR" id="PIRSR001529-2"/>
    </source>
</evidence>
<evidence type="ECO:0000256" key="2">
    <source>
        <dbReference type="ARBA" id="ARBA00022741"/>
    </source>
</evidence>
<dbReference type="Gene3D" id="1.10.287.40">
    <property type="entry name" value="Serine-tRNA synthetase, tRNA binding domain"/>
    <property type="match status" value="1"/>
</dbReference>
<dbReference type="Proteomes" id="UP000291469">
    <property type="component" value="Chromosome"/>
</dbReference>
<name>A0A411YES1_9ACTN</name>
<evidence type="ECO:0000313" key="11">
    <source>
        <dbReference type="Proteomes" id="UP000291469"/>
    </source>
</evidence>
<feature type="binding site" evidence="6">
    <location>
        <begin position="227"/>
        <end position="229"/>
    </location>
    <ligand>
        <name>L-serine</name>
        <dbReference type="ChEBI" id="CHEBI:33384"/>
    </ligand>
</feature>
<dbReference type="UniPathway" id="UPA00906">
    <property type="reaction ID" value="UER00895"/>
</dbReference>
<dbReference type="GO" id="GO:0005524">
    <property type="term" value="F:ATP binding"/>
    <property type="evidence" value="ECO:0007669"/>
    <property type="project" value="UniProtKB-UniRule"/>
</dbReference>
<dbReference type="NCBIfam" id="TIGR00414">
    <property type="entry name" value="serS"/>
    <property type="match status" value="1"/>
</dbReference>
<evidence type="ECO:0000256" key="6">
    <source>
        <dbReference type="HAMAP-Rule" id="MF_00176"/>
    </source>
</evidence>
<dbReference type="HAMAP" id="MF_00176">
    <property type="entry name" value="Ser_tRNA_synth_type1"/>
    <property type="match status" value="1"/>
</dbReference>
<dbReference type="InterPro" id="IPR002317">
    <property type="entry name" value="Ser-tRNA-ligase_type_1"/>
</dbReference>
<dbReference type="GO" id="GO:0006434">
    <property type="term" value="P:seryl-tRNA aminoacylation"/>
    <property type="evidence" value="ECO:0007669"/>
    <property type="project" value="UniProtKB-UniRule"/>
</dbReference>
<dbReference type="SUPFAM" id="SSF55681">
    <property type="entry name" value="Class II aaRS and biotin synthetases"/>
    <property type="match status" value="1"/>
</dbReference>
<dbReference type="SUPFAM" id="SSF46589">
    <property type="entry name" value="tRNA-binding arm"/>
    <property type="match status" value="1"/>
</dbReference>
<feature type="binding site" evidence="7">
    <location>
        <position position="258"/>
    </location>
    <ligand>
        <name>L-serine</name>
        <dbReference type="ChEBI" id="CHEBI:33384"/>
    </ligand>
</feature>
<evidence type="ECO:0000259" key="9">
    <source>
        <dbReference type="PROSITE" id="PS50862"/>
    </source>
</evidence>
<keyword evidence="5 6" id="KW-0030">Aminoacyl-tRNA synthetase</keyword>
<proteinExistence type="inferred from homology"/>
<dbReference type="InterPro" id="IPR045864">
    <property type="entry name" value="aa-tRNA-synth_II/BPL/LPL"/>
</dbReference>
<feature type="binding site" evidence="6 7">
    <location>
        <position position="281"/>
    </location>
    <ligand>
        <name>L-serine</name>
        <dbReference type="ChEBI" id="CHEBI:33384"/>
    </ligand>
</feature>
<dbReference type="AlphaFoldDB" id="A0A411YES1"/>
<protein>
    <recommendedName>
        <fullName evidence="6">Serine--tRNA ligase</fullName>
        <ecNumber evidence="6">6.1.1.11</ecNumber>
    </recommendedName>
    <alternativeName>
        <fullName evidence="6">Seryl-tRNA synthetase</fullName>
        <shortName evidence="6">SerRS</shortName>
    </alternativeName>
    <alternativeName>
        <fullName evidence="6">Seryl-tRNA(Ser/Sec) synthetase</fullName>
    </alternativeName>
</protein>
<feature type="binding site" evidence="6">
    <location>
        <position position="274"/>
    </location>
    <ligand>
        <name>ATP</name>
        <dbReference type="ChEBI" id="CHEBI:30616"/>
    </ligand>
</feature>
<keyword evidence="3 6" id="KW-0067">ATP-binding</keyword>
<dbReference type="GO" id="GO:0016260">
    <property type="term" value="P:selenocysteine biosynthetic process"/>
    <property type="evidence" value="ECO:0007669"/>
    <property type="project" value="UniProtKB-UniRule"/>
</dbReference>
<comment type="catalytic activity">
    <reaction evidence="6">
        <text>tRNA(Sec) + L-serine + ATP = L-seryl-tRNA(Sec) + AMP + diphosphate + H(+)</text>
        <dbReference type="Rhea" id="RHEA:42580"/>
        <dbReference type="Rhea" id="RHEA-COMP:9742"/>
        <dbReference type="Rhea" id="RHEA-COMP:10128"/>
        <dbReference type="ChEBI" id="CHEBI:15378"/>
        <dbReference type="ChEBI" id="CHEBI:30616"/>
        <dbReference type="ChEBI" id="CHEBI:33019"/>
        <dbReference type="ChEBI" id="CHEBI:33384"/>
        <dbReference type="ChEBI" id="CHEBI:78442"/>
        <dbReference type="ChEBI" id="CHEBI:78533"/>
        <dbReference type="ChEBI" id="CHEBI:456215"/>
        <dbReference type="EC" id="6.1.1.11"/>
    </reaction>
</comment>
<dbReference type="Pfam" id="PF02403">
    <property type="entry name" value="Seryl_tRNA_N"/>
    <property type="match status" value="1"/>
</dbReference>
<dbReference type="KEGG" id="erz:ER308_09215"/>